<accession>A0A1Y1JQ83</accession>
<dbReference type="EMBL" id="BDQF01000015">
    <property type="protein sequence ID" value="GAW83635.1"/>
    <property type="molecule type" value="Genomic_DNA"/>
</dbReference>
<dbReference type="AlphaFoldDB" id="A0A1Y1JQ83"/>
<comment type="caution">
    <text evidence="3">The sequence shown here is derived from an EMBL/GenBank/DDBJ whole genome shotgun (WGS) entry which is preliminary data.</text>
</comment>
<reference evidence="4" key="1">
    <citation type="submission" date="2017-04" db="EMBL/GenBank/DDBJ databases">
        <title>Plasmodium gonderi genome.</title>
        <authorList>
            <person name="Arisue N."/>
            <person name="Honma H."/>
            <person name="Kawai S."/>
            <person name="Tougan T."/>
            <person name="Tanabe K."/>
            <person name="Horii T."/>
        </authorList>
    </citation>
    <scope>NUCLEOTIDE SEQUENCE [LARGE SCALE GENOMIC DNA]</scope>
    <source>
        <strain evidence="4">ATCC 30045</strain>
    </source>
</reference>
<dbReference type="Proteomes" id="UP000195521">
    <property type="component" value="Unassembled WGS sequence"/>
</dbReference>
<organism evidence="3 4">
    <name type="scientific">Plasmodium gonderi</name>
    <dbReference type="NCBI Taxonomy" id="77519"/>
    <lineage>
        <taxon>Eukaryota</taxon>
        <taxon>Sar</taxon>
        <taxon>Alveolata</taxon>
        <taxon>Apicomplexa</taxon>
        <taxon>Aconoidasida</taxon>
        <taxon>Haemosporida</taxon>
        <taxon>Plasmodiidae</taxon>
        <taxon>Plasmodium</taxon>
        <taxon>Plasmodium (Plasmodium)</taxon>
    </lineage>
</organism>
<dbReference type="OMA" id="ECNEIMV"/>
<sequence>MLMNNGKKKGRYIFFLFILISHVIKMNECVTAKFHVPRTLDKCMKRKGLSDFSKMHKTRCKNGMFFISPFNERNKREKTKYVLTFMRSKFAIRRLGCREVERVKRAVQENRDDNDRRRHSKKLISRCNASKVVTPHNTNVNDMKDDKEKEEIISSSTELMKHLTFNFDEECNEIMVRLGNFLEVSPHLLFKDVCVNLNKIFTNLYTYDHENNPFASTKHTLNITDDVIKHNKFKIYCVLGLKVLRIFLIKYLRSIKLCIPVEVRKRYVADFLKIDHISKIYDPKYNLINYDIFKQLSDKLKAKLIYFYLALKPQDVPNVLVKIFKAANYKDENELLYKYIYKSKFTSRGGKRFRKNISKEYIQIFEKDKLVRKHQCDSDILWLRFFHLLKIHNPEMADKKKILKQTYRLVFSKMSFANDELLHLFSRNGFLIFDEQRETSKGNNALGGNQVETDEVEVTPVEPNLSDKTSGNKETEDTRTAREKVRIGKNRKNQVINYISNLKKFIYNYIQKNKTIHHNFYVLKKNINMPKNSLYDDIISPHTNLYHFTSMQSKLINCESSGEVSRPMNEHTSQDLPDLRGTTIKEDSNDKETTTKEELSSPQNDIDLYCNTVINNTIDFILDIMMESAGFGNIKTLLGIYSSLGTNKEFKLVHFKHKL</sequence>
<feature type="signal peptide" evidence="2">
    <location>
        <begin position="1"/>
        <end position="25"/>
    </location>
</feature>
<feature type="region of interest" description="Disordered" evidence="1">
    <location>
        <begin position="560"/>
        <end position="601"/>
    </location>
</feature>
<feature type="compositionally biased region" description="Basic and acidic residues" evidence="1">
    <location>
        <begin position="583"/>
        <end position="599"/>
    </location>
</feature>
<evidence type="ECO:0008006" key="5">
    <source>
        <dbReference type="Google" id="ProtNLM"/>
    </source>
</evidence>
<dbReference type="OrthoDB" id="360766at2759"/>
<keyword evidence="2" id="KW-0732">Signal</keyword>
<dbReference type="GeneID" id="39750381"/>
<name>A0A1Y1JQ83_PLAGO</name>
<feature type="region of interest" description="Disordered" evidence="1">
    <location>
        <begin position="462"/>
        <end position="481"/>
    </location>
</feature>
<feature type="compositionally biased region" description="Basic and acidic residues" evidence="1">
    <location>
        <begin position="470"/>
        <end position="481"/>
    </location>
</feature>
<evidence type="ECO:0000313" key="3">
    <source>
        <dbReference type="EMBL" id="GAW83635.1"/>
    </source>
</evidence>
<evidence type="ECO:0000313" key="4">
    <source>
        <dbReference type="Proteomes" id="UP000195521"/>
    </source>
</evidence>
<keyword evidence="4" id="KW-1185">Reference proteome</keyword>
<feature type="chain" id="PRO_5013299281" description="Rhoptry protein" evidence="2">
    <location>
        <begin position="26"/>
        <end position="659"/>
    </location>
</feature>
<protein>
    <recommendedName>
        <fullName evidence="5">Rhoptry protein</fullName>
    </recommendedName>
</protein>
<dbReference type="RefSeq" id="XP_028546224.1">
    <property type="nucleotide sequence ID" value="XM_028690423.1"/>
</dbReference>
<gene>
    <name evidence="3" type="ORF">PGO_144330</name>
</gene>
<evidence type="ECO:0000256" key="2">
    <source>
        <dbReference type="SAM" id="SignalP"/>
    </source>
</evidence>
<proteinExistence type="predicted"/>
<evidence type="ECO:0000256" key="1">
    <source>
        <dbReference type="SAM" id="MobiDB-lite"/>
    </source>
</evidence>